<dbReference type="InterPro" id="IPR003439">
    <property type="entry name" value="ABC_transporter-like_ATP-bd"/>
</dbReference>
<accession>A0A2I2KWW4</accession>
<dbReference type="SUPFAM" id="SSF52540">
    <property type="entry name" value="P-loop containing nucleoside triphosphate hydrolases"/>
    <property type="match status" value="1"/>
</dbReference>
<dbReference type="OrthoDB" id="9804819at2"/>
<evidence type="ECO:0000256" key="3">
    <source>
        <dbReference type="ARBA" id="ARBA00022741"/>
    </source>
</evidence>
<feature type="domain" description="ABC transporter" evidence="6">
    <location>
        <begin position="1"/>
        <end position="197"/>
    </location>
</feature>
<dbReference type="PROSITE" id="PS50893">
    <property type="entry name" value="ABC_TRANSPORTER_2"/>
    <property type="match status" value="1"/>
</dbReference>
<evidence type="ECO:0000259" key="6">
    <source>
        <dbReference type="PROSITE" id="PS50893"/>
    </source>
</evidence>
<dbReference type="GO" id="GO:0016887">
    <property type="term" value="F:ATP hydrolysis activity"/>
    <property type="evidence" value="ECO:0007669"/>
    <property type="project" value="InterPro"/>
</dbReference>
<dbReference type="PANTHER" id="PTHR42711:SF19">
    <property type="entry name" value="DOXORUBICIN RESISTANCE ATP-BINDING PROTEIN DRRA"/>
    <property type="match status" value="1"/>
</dbReference>
<dbReference type="EC" id="3.6.3.-" evidence="7"/>
<protein>
    <submittedName>
        <fullName evidence="7">Daunorubicin/doxorubicin resistance ATP-binding protein DrrA</fullName>
        <ecNumber evidence="7">3.6.3.-</ecNumber>
    </submittedName>
</protein>
<evidence type="ECO:0000313" key="7">
    <source>
        <dbReference type="EMBL" id="SNQ50142.1"/>
    </source>
</evidence>
<dbReference type="AlphaFoldDB" id="A0A2I2KWW4"/>
<sequence length="290" mass="31313">MAVAKTTTVRILSTLTRPDAGSARVAGYDVVAQRREVRRRISLTGQYAALDEMQTGEENLRMMCRLLRLSAREARRRTAELLERFDLASAARRRVATYSDGMRRRLDLAVSLAGEPEILFLDEPTTGLDPRSRAAVWATVADLAASGVTIFLTTQYLEEADKLADRIALLDGGRLVAEGTARMLKESVGGQRLDVELATTVGPEAFTAIVTGLGPRALAVDAQRRTLGIATDGTAAQVRALLDEIDADRDGVAHFDLHGTTLDDVFLVLTGHPAATPDEPGTTTKESARV</sequence>
<dbReference type="EMBL" id="FZMO01000346">
    <property type="protein sequence ID" value="SNQ50142.1"/>
    <property type="molecule type" value="Genomic_DNA"/>
</dbReference>
<keyword evidence="7" id="KW-0378">Hydrolase</keyword>
<keyword evidence="2" id="KW-0813">Transport</keyword>
<dbReference type="Proteomes" id="UP000234331">
    <property type="component" value="Unassembled WGS sequence"/>
</dbReference>
<evidence type="ECO:0000256" key="4">
    <source>
        <dbReference type="ARBA" id="ARBA00022840"/>
    </source>
</evidence>
<evidence type="ECO:0000256" key="5">
    <source>
        <dbReference type="ARBA" id="ARBA00023251"/>
    </source>
</evidence>
<dbReference type="GO" id="GO:0005524">
    <property type="term" value="F:ATP binding"/>
    <property type="evidence" value="ECO:0007669"/>
    <property type="project" value="UniProtKB-KW"/>
</dbReference>
<gene>
    <name evidence="7" type="primary">drrA</name>
    <name evidence="7" type="ORF">FRACA_410016</name>
</gene>
<keyword evidence="8" id="KW-1185">Reference proteome</keyword>
<name>A0A2I2KWW4_9ACTN</name>
<dbReference type="GO" id="GO:0046677">
    <property type="term" value="P:response to antibiotic"/>
    <property type="evidence" value="ECO:0007669"/>
    <property type="project" value="UniProtKB-KW"/>
</dbReference>
<keyword evidence="3" id="KW-0547">Nucleotide-binding</keyword>
<comment type="subcellular location">
    <subcellularLocation>
        <location evidence="1">Cell membrane</location>
        <topology evidence="1">Peripheral membrane protein</topology>
    </subcellularLocation>
</comment>
<dbReference type="Pfam" id="PF00005">
    <property type="entry name" value="ABC_tran"/>
    <property type="match status" value="1"/>
</dbReference>
<keyword evidence="5" id="KW-0046">Antibiotic resistance</keyword>
<dbReference type="GO" id="GO:0005886">
    <property type="term" value="C:plasma membrane"/>
    <property type="evidence" value="ECO:0007669"/>
    <property type="project" value="UniProtKB-SubCell"/>
</dbReference>
<dbReference type="InterPro" id="IPR027417">
    <property type="entry name" value="P-loop_NTPase"/>
</dbReference>
<keyword evidence="4 7" id="KW-0067">ATP-binding</keyword>
<dbReference type="Gene3D" id="3.40.50.300">
    <property type="entry name" value="P-loop containing nucleotide triphosphate hydrolases"/>
    <property type="match status" value="1"/>
</dbReference>
<evidence type="ECO:0000313" key="8">
    <source>
        <dbReference type="Proteomes" id="UP000234331"/>
    </source>
</evidence>
<evidence type="ECO:0000256" key="2">
    <source>
        <dbReference type="ARBA" id="ARBA00022448"/>
    </source>
</evidence>
<evidence type="ECO:0000256" key="1">
    <source>
        <dbReference type="ARBA" id="ARBA00004202"/>
    </source>
</evidence>
<reference evidence="7 8" key="1">
    <citation type="submission" date="2017-06" db="EMBL/GenBank/DDBJ databases">
        <authorList>
            <person name="Kim H.J."/>
            <person name="Triplett B.A."/>
        </authorList>
    </citation>
    <scope>NUCLEOTIDE SEQUENCE [LARGE SCALE GENOMIC DNA]</scope>
    <source>
        <strain evidence="7">FRACA_ARgP5</strain>
    </source>
</reference>
<proteinExistence type="predicted"/>
<dbReference type="PANTHER" id="PTHR42711">
    <property type="entry name" value="ABC TRANSPORTER ATP-BINDING PROTEIN"/>
    <property type="match status" value="1"/>
</dbReference>
<dbReference type="InterPro" id="IPR050763">
    <property type="entry name" value="ABC_transporter_ATP-binding"/>
</dbReference>
<organism evidence="7 8">
    <name type="scientific">Frankia canadensis</name>
    <dbReference type="NCBI Taxonomy" id="1836972"/>
    <lineage>
        <taxon>Bacteria</taxon>
        <taxon>Bacillati</taxon>
        <taxon>Actinomycetota</taxon>
        <taxon>Actinomycetes</taxon>
        <taxon>Frankiales</taxon>
        <taxon>Frankiaceae</taxon>
        <taxon>Frankia</taxon>
    </lineage>
</organism>